<dbReference type="InterPro" id="IPR003416">
    <property type="entry name" value="MgtC/SapB/SrpB/YhiD_fam"/>
</dbReference>
<dbReference type="OrthoDB" id="9811198at2"/>
<comment type="similarity">
    <text evidence="2">Belongs to the MgtC/SapB family.</text>
</comment>
<dbReference type="RefSeq" id="WP_013906705.1">
    <property type="nucleotide sequence ID" value="NC_015681.1"/>
</dbReference>
<keyword evidence="5 7" id="KW-1133">Transmembrane helix</keyword>
<dbReference type="FunCoup" id="F8A8F4">
    <property type="interactions" value="81"/>
</dbReference>
<sequence length="240" mass="26673">MTEFWQIFDKTLLFEELGKLLLAATLGAIIGYEREKHGQAAGFRTNIIVATSSCLLMILSFLIVERFGGEPSTISLRLDPARIPSYAVAGMGFLGAGAIIKGKGSVRGLTTAASLWLVNAIGLTVGAGAYLLAIITTVISIIFLYVFRLIFRPSFVRETYRILTITCTCPVEQLEKIKAILVNYNVEIQNADFFYDIEKTIYTIKLRLRMTDDISVEKLVENILVLENIKSIIWEEAPVP</sequence>
<evidence type="ECO:0000256" key="6">
    <source>
        <dbReference type="ARBA" id="ARBA00023136"/>
    </source>
</evidence>
<proteinExistence type="inferred from homology"/>
<dbReference type="EMBL" id="CP002683">
    <property type="protein sequence ID" value="AEH43958.1"/>
    <property type="molecule type" value="Genomic_DNA"/>
</dbReference>
<protein>
    <submittedName>
        <fullName evidence="9">MgtC/SapB transporter</fullName>
    </submittedName>
</protein>
<dbReference type="GO" id="GO:0005886">
    <property type="term" value="C:plasma membrane"/>
    <property type="evidence" value="ECO:0007669"/>
    <property type="project" value="UniProtKB-SubCell"/>
</dbReference>
<dbReference type="InterPro" id="IPR049177">
    <property type="entry name" value="MgtC_SapB_SrpB_YhiD_N"/>
</dbReference>
<dbReference type="PRINTS" id="PR01837">
    <property type="entry name" value="MGTCSAPBPROT"/>
</dbReference>
<dbReference type="Pfam" id="PF02308">
    <property type="entry name" value="MgtC"/>
    <property type="match status" value="1"/>
</dbReference>
<feature type="transmembrane region" description="Helical" evidence="7">
    <location>
        <begin position="12"/>
        <end position="31"/>
    </location>
</feature>
<feature type="transmembrane region" description="Helical" evidence="7">
    <location>
        <begin position="43"/>
        <end position="63"/>
    </location>
</feature>
<evidence type="ECO:0000256" key="4">
    <source>
        <dbReference type="ARBA" id="ARBA00022692"/>
    </source>
</evidence>
<gene>
    <name evidence="9" type="ordered locus">Thein_0073</name>
</gene>
<dbReference type="Proteomes" id="UP000006793">
    <property type="component" value="Chromosome"/>
</dbReference>
<dbReference type="PaxDb" id="667014-Thein_0073"/>
<feature type="transmembrane region" description="Helical" evidence="7">
    <location>
        <begin position="83"/>
        <end position="100"/>
    </location>
</feature>
<keyword evidence="10" id="KW-1185">Reference proteome</keyword>
<keyword evidence="4 7" id="KW-0812">Transmembrane</keyword>
<dbReference type="PANTHER" id="PTHR33778:SF1">
    <property type="entry name" value="MAGNESIUM TRANSPORTER YHID-RELATED"/>
    <property type="match status" value="1"/>
</dbReference>
<evidence type="ECO:0000313" key="10">
    <source>
        <dbReference type="Proteomes" id="UP000006793"/>
    </source>
</evidence>
<evidence type="ECO:0000256" key="2">
    <source>
        <dbReference type="ARBA" id="ARBA00009298"/>
    </source>
</evidence>
<evidence type="ECO:0000256" key="7">
    <source>
        <dbReference type="SAM" id="Phobius"/>
    </source>
</evidence>
<dbReference type="HOGENOM" id="CLU_079292_0_1_0"/>
<comment type="subcellular location">
    <subcellularLocation>
        <location evidence="1">Cell membrane</location>
        <topology evidence="1">Multi-pass membrane protein</topology>
    </subcellularLocation>
</comment>
<reference evidence="9 10" key="2">
    <citation type="journal article" date="2012" name="Stand. Genomic Sci.">
        <title>Complete genome sequence of the thermophilic sulfate-reducing ocean bacterium Thermodesulfatator indicus type strain (CIR29812(T)).</title>
        <authorList>
            <person name="Anderson I."/>
            <person name="Saunders E."/>
            <person name="Lapidus A."/>
            <person name="Nolan M."/>
            <person name="Lucas S."/>
            <person name="Tice H."/>
            <person name="Del Rio T.G."/>
            <person name="Cheng J.F."/>
            <person name="Han C."/>
            <person name="Tapia R."/>
            <person name="Goodwin L.A."/>
            <person name="Pitluck S."/>
            <person name="Liolios K."/>
            <person name="Mavromatis K."/>
            <person name="Pagani I."/>
            <person name="Ivanova N."/>
            <person name="Mikhailova N."/>
            <person name="Pati A."/>
            <person name="Chen A."/>
            <person name="Palaniappan K."/>
            <person name="Land M."/>
            <person name="Hauser L."/>
            <person name="Jeffries C.D."/>
            <person name="Chang Y.J."/>
            <person name="Brambilla E.M."/>
            <person name="Rohde M."/>
            <person name="Spring S."/>
            <person name="Goker M."/>
            <person name="Detter J.C."/>
            <person name="Woyke T."/>
            <person name="Bristow J."/>
            <person name="Eisen J.A."/>
            <person name="Markowitz V."/>
            <person name="Hugenholtz P."/>
            <person name="Kyrpides N.C."/>
            <person name="Klenk H.P."/>
        </authorList>
    </citation>
    <scope>NUCLEOTIDE SEQUENCE [LARGE SCALE GENOMIC DNA]</scope>
    <source>
        <strain evidence="10">DSM 15286 / JCM 11887 / CIR29812</strain>
    </source>
</reference>
<keyword evidence="6 7" id="KW-0472">Membrane</keyword>
<evidence type="ECO:0000313" key="9">
    <source>
        <dbReference type="EMBL" id="AEH43958.1"/>
    </source>
</evidence>
<feature type="transmembrane region" description="Helical" evidence="7">
    <location>
        <begin position="131"/>
        <end position="151"/>
    </location>
</feature>
<dbReference type="STRING" id="667014.Thein_0073"/>
<evidence type="ECO:0000256" key="5">
    <source>
        <dbReference type="ARBA" id="ARBA00022989"/>
    </source>
</evidence>
<evidence type="ECO:0000259" key="8">
    <source>
        <dbReference type="Pfam" id="PF02308"/>
    </source>
</evidence>
<evidence type="ECO:0000256" key="3">
    <source>
        <dbReference type="ARBA" id="ARBA00022475"/>
    </source>
</evidence>
<dbReference type="eggNOG" id="COG1285">
    <property type="taxonomic scope" value="Bacteria"/>
</dbReference>
<dbReference type="KEGG" id="tid:Thein_0073"/>
<organism evidence="9 10">
    <name type="scientific">Thermodesulfatator indicus (strain DSM 15286 / JCM 11887 / CIR29812)</name>
    <dbReference type="NCBI Taxonomy" id="667014"/>
    <lineage>
        <taxon>Bacteria</taxon>
        <taxon>Pseudomonadati</taxon>
        <taxon>Thermodesulfobacteriota</taxon>
        <taxon>Thermodesulfobacteria</taxon>
        <taxon>Thermodesulfobacteriales</taxon>
        <taxon>Thermodesulfatatoraceae</taxon>
        <taxon>Thermodesulfatator</taxon>
    </lineage>
</organism>
<dbReference type="InParanoid" id="F8A8F4"/>
<name>F8A8F4_THEID</name>
<reference evidence="10" key="1">
    <citation type="submission" date="2011-04" db="EMBL/GenBank/DDBJ databases">
        <title>The complete genome of Thermodesulfatator indicus DSM 15286.</title>
        <authorList>
            <person name="Lucas S."/>
            <person name="Copeland A."/>
            <person name="Lapidus A."/>
            <person name="Bruce D."/>
            <person name="Goodwin L."/>
            <person name="Pitluck S."/>
            <person name="Peters L."/>
            <person name="Kyrpides N."/>
            <person name="Mavromatis K."/>
            <person name="Pagani I."/>
            <person name="Ivanova N."/>
            <person name="Saunders L."/>
            <person name="Detter J.C."/>
            <person name="Tapia R."/>
            <person name="Han C."/>
            <person name="Land M."/>
            <person name="Hauser L."/>
            <person name="Markowitz V."/>
            <person name="Cheng J.-F."/>
            <person name="Hugenholtz P."/>
            <person name="Woyke T."/>
            <person name="Wu D."/>
            <person name="Spring S."/>
            <person name="Schroeder M."/>
            <person name="Brambilla E."/>
            <person name="Klenk H.-P."/>
            <person name="Eisen J.A."/>
        </authorList>
    </citation>
    <scope>NUCLEOTIDE SEQUENCE [LARGE SCALE GENOMIC DNA]</scope>
    <source>
        <strain evidence="10">DSM 15286 / JCM 11887 / CIR29812</strain>
    </source>
</reference>
<accession>F8A8F4</accession>
<keyword evidence="3" id="KW-1003">Cell membrane</keyword>
<evidence type="ECO:0000256" key="1">
    <source>
        <dbReference type="ARBA" id="ARBA00004651"/>
    </source>
</evidence>
<dbReference type="PANTHER" id="PTHR33778">
    <property type="entry name" value="PROTEIN MGTC"/>
    <property type="match status" value="1"/>
</dbReference>
<dbReference type="AlphaFoldDB" id="F8A8F4"/>
<feature type="domain" description="MgtC/SapB/SrpB/YhiD N-terminal" evidence="8">
    <location>
        <begin position="20"/>
        <end position="149"/>
    </location>
</feature>